<protein>
    <submittedName>
        <fullName evidence="2">Sugar phosphate isomerase/epimerase</fullName>
    </submittedName>
</protein>
<evidence type="ECO:0000313" key="3">
    <source>
        <dbReference type="Proteomes" id="UP000274033"/>
    </source>
</evidence>
<feature type="domain" description="Xylose isomerase-like TIM barrel" evidence="1">
    <location>
        <begin position="30"/>
        <end position="227"/>
    </location>
</feature>
<name>A0A3N9UIZ8_9BACI</name>
<gene>
    <name evidence="2" type="ORF">EBB45_00225</name>
</gene>
<proteinExistence type="predicted"/>
<dbReference type="InterPro" id="IPR013022">
    <property type="entry name" value="Xyl_isomerase-like_TIM-brl"/>
</dbReference>
<reference evidence="2 3" key="1">
    <citation type="journal article" date="2013" name="J. Microbiol.">
        <title>Lysinibacillus chungkukjangi sp. nov., isolated from Chungkukjang, Korean fermented soybean food.</title>
        <authorList>
            <person name="Kim S.J."/>
            <person name="Jang Y.H."/>
            <person name="Hamada M."/>
            <person name="Ahn J.H."/>
            <person name="Weon H.Y."/>
            <person name="Suzuki K."/>
            <person name="Whang K.S."/>
            <person name="Kwon S.W."/>
        </authorList>
    </citation>
    <scope>NUCLEOTIDE SEQUENCE [LARGE SCALE GENOMIC DNA]</scope>
    <source>
        <strain evidence="2 3">MCCC 1A12701</strain>
    </source>
</reference>
<dbReference type="Pfam" id="PF01261">
    <property type="entry name" value="AP_endonuc_2"/>
    <property type="match status" value="1"/>
</dbReference>
<comment type="caution">
    <text evidence="2">The sequence shown here is derived from an EMBL/GenBank/DDBJ whole genome shotgun (WGS) entry which is preliminary data.</text>
</comment>
<dbReference type="EMBL" id="RRCT01000001">
    <property type="protein sequence ID" value="RQW76019.1"/>
    <property type="molecule type" value="Genomic_DNA"/>
</dbReference>
<evidence type="ECO:0000259" key="1">
    <source>
        <dbReference type="Pfam" id="PF01261"/>
    </source>
</evidence>
<organism evidence="2 3">
    <name type="scientific">Lysinibacillus composti</name>
    <dbReference type="NCBI Taxonomy" id="720633"/>
    <lineage>
        <taxon>Bacteria</taxon>
        <taxon>Bacillati</taxon>
        <taxon>Bacillota</taxon>
        <taxon>Bacilli</taxon>
        <taxon>Bacillales</taxon>
        <taxon>Bacillaceae</taxon>
        <taxon>Lysinibacillus</taxon>
    </lineage>
</organism>
<dbReference type="AlphaFoldDB" id="A0A3N9UIZ8"/>
<keyword evidence="3" id="KW-1185">Reference proteome</keyword>
<evidence type="ECO:0000313" key="2">
    <source>
        <dbReference type="EMBL" id="RQW76019.1"/>
    </source>
</evidence>
<accession>A0A3N9UIZ8</accession>
<dbReference type="SUPFAM" id="SSF51658">
    <property type="entry name" value="Xylose isomerase-like"/>
    <property type="match status" value="1"/>
</dbReference>
<dbReference type="GO" id="GO:0016853">
    <property type="term" value="F:isomerase activity"/>
    <property type="evidence" value="ECO:0007669"/>
    <property type="project" value="UniProtKB-KW"/>
</dbReference>
<dbReference type="InterPro" id="IPR036237">
    <property type="entry name" value="Xyl_isomerase-like_sf"/>
</dbReference>
<keyword evidence="2" id="KW-0413">Isomerase</keyword>
<dbReference type="OrthoDB" id="2237247at2"/>
<dbReference type="RefSeq" id="WP_124761441.1">
    <property type="nucleotide sequence ID" value="NZ_JAFBDY010000001.1"/>
</dbReference>
<sequence>MNSIFLVANSFGVDQVKENGHQAYLPAIGSSGANGLEVRRELLKFEQAELSNLREALKSHSLACIYSTPIELWNEQFEFNEFEFFTALMEAKLLGAQLVKFSLGHYDENQCDLESIKLAFEDEQFPTQLKITIENTQKQPAGDLEKIHAFLVKCDESSIPIKFTFDIGNWVWNHIDPDEATSKLKDYVEYVHIKDVDCTTNPPTVQPLRPPGENELDLKRILKHFRSDVPVGFEFPIGEPTTPPSGLDMISRINGYVNLFKRYV</sequence>
<dbReference type="Proteomes" id="UP000274033">
    <property type="component" value="Unassembled WGS sequence"/>
</dbReference>
<dbReference type="Gene3D" id="3.20.20.150">
    <property type="entry name" value="Divalent-metal-dependent TIM barrel enzymes"/>
    <property type="match status" value="1"/>
</dbReference>